<keyword evidence="1 5" id="KW-0808">Transferase</keyword>
<dbReference type="EMBL" id="JAAGXA010000021">
    <property type="protein sequence ID" value="NEN80494.1"/>
    <property type="molecule type" value="Genomic_DNA"/>
</dbReference>
<dbReference type="PANTHER" id="PTHR10434:SF55">
    <property type="entry name" value="POSSIBLE ACYLTRANSFERASE"/>
    <property type="match status" value="1"/>
</dbReference>
<evidence type="ECO:0000256" key="3">
    <source>
        <dbReference type="SAM" id="MobiDB-lite"/>
    </source>
</evidence>
<name>A0A6P0HQX8_9ACTN</name>
<proteinExistence type="predicted"/>
<keyword evidence="6" id="KW-1185">Reference proteome</keyword>
<evidence type="ECO:0000256" key="1">
    <source>
        <dbReference type="ARBA" id="ARBA00022679"/>
    </source>
</evidence>
<dbReference type="AlphaFoldDB" id="A0A6P0HQX8"/>
<accession>A0A6P0HQX8</accession>
<gene>
    <name evidence="5" type="ORF">G3T38_19775</name>
</gene>
<evidence type="ECO:0000313" key="6">
    <source>
        <dbReference type="Proteomes" id="UP000468687"/>
    </source>
</evidence>
<dbReference type="PANTHER" id="PTHR10434">
    <property type="entry name" value="1-ACYL-SN-GLYCEROL-3-PHOSPHATE ACYLTRANSFERASE"/>
    <property type="match status" value="1"/>
</dbReference>
<dbReference type="GO" id="GO:0006654">
    <property type="term" value="P:phosphatidic acid biosynthetic process"/>
    <property type="evidence" value="ECO:0007669"/>
    <property type="project" value="TreeGrafter"/>
</dbReference>
<reference evidence="5 6" key="1">
    <citation type="journal article" date="2014" name="Int. J. Syst. Evol. Microbiol.">
        <title>Nocardioides zeae sp. nov., isolated from the stem of Zea mays.</title>
        <authorList>
            <person name="Glaeser S.P."/>
            <person name="McInroy J.A."/>
            <person name="Busse H.J."/>
            <person name="Kampfer P."/>
        </authorList>
    </citation>
    <scope>NUCLEOTIDE SEQUENCE [LARGE SCALE GENOMIC DNA]</scope>
    <source>
        <strain evidence="5 6">JCM 30728</strain>
    </source>
</reference>
<dbReference type="SMART" id="SM00563">
    <property type="entry name" value="PlsC"/>
    <property type="match status" value="1"/>
</dbReference>
<dbReference type="GO" id="GO:0005886">
    <property type="term" value="C:plasma membrane"/>
    <property type="evidence" value="ECO:0007669"/>
    <property type="project" value="TreeGrafter"/>
</dbReference>
<feature type="domain" description="Phospholipid/glycerol acyltransferase" evidence="4">
    <location>
        <begin position="45"/>
        <end position="158"/>
    </location>
</feature>
<organism evidence="5 6">
    <name type="scientific">Nocardioides zeae</name>
    <dbReference type="NCBI Taxonomy" id="1457234"/>
    <lineage>
        <taxon>Bacteria</taxon>
        <taxon>Bacillati</taxon>
        <taxon>Actinomycetota</taxon>
        <taxon>Actinomycetes</taxon>
        <taxon>Propionibacteriales</taxon>
        <taxon>Nocardioidaceae</taxon>
        <taxon>Nocardioides</taxon>
    </lineage>
</organism>
<dbReference type="SUPFAM" id="SSF69593">
    <property type="entry name" value="Glycerol-3-phosphate (1)-acyltransferase"/>
    <property type="match status" value="1"/>
</dbReference>
<sequence length="274" mass="29995">MPLRTTFVADLTYRATVRASRAAFRALRLDVRHEGARHVPAEGPALLVANHASYLDFLFLGVPAVERGRTPRFLCREPMWHTPAGWALDRMHHVPVDRAAPAGAYLEARRLLEAGEVVGLFPEAGISYSFTVRALMRGAASLARDTGAPLVPGAMWGAQRIWTVGRTPWGTEPGPDFSRHGRVVDIHLDPPLHVAPGDDLTEVTTALGHRITGLLEELQRRPHHRPRPGEHAPWYPAHLGGQGLTPTEARELDSVPRSAVWPTWGPGAGSRLEG</sequence>
<evidence type="ECO:0000313" key="5">
    <source>
        <dbReference type="EMBL" id="NEN80494.1"/>
    </source>
</evidence>
<dbReference type="RefSeq" id="WP_163774421.1">
    <property type="nucleotide sequence ID" value="NZ_JAAGXA010000021.1"/>
</dbReference>
<dbReference type="InterPro" id="IPR002123">
    <property type="entry name" value="Plipid/glycerol_acylTrfase"/>
</dbReference>
<evidence type="ECO:0000256" key="2">
    <source>
        <dbReference type="ARBA" id="ARBA00023315"/>
    </source>
</evidence>
<evidence type="ECO:0000259" key="4">
    <source>
        <dbReference type="SMART" id="SM00563"/>
    </source>
</evidence>
<dbReference type="GO" id="GO:0003841">
    <property type="term" value="F:1-acylglycerol-3-phosphate O-acyltransferase activity"/>
    <property type="evidence" value="ECO:0007669"/>
    <property type="project" value="TreeGrafter"/>
</dbReference>
<protein>
    <submittedName>
        <fullName evidence="5">1-acyl-sn-glycerol-3-phosphate acyltransferase</fullName>
    </submittedName>
</protein>
<keyword evidence="2 5" id="KW-0012">Acyltransferase</keyword>
<feature type="region of interest" description="Disordered" evidence="3">
    <location>
        <begin position="219"/>
        <end position="274"/>
    </location>
</feature>
<dbReference type="Pfam" id="PF01553">
    <property type="entry name" value="Acyltransferase"/>
    <property type="match status" value="1"/>
</dbReference>
<comment type="caution">
    <text evidence="5">The sequence shown here is derived from an EMBL/GenBank/DDBJ whole genome shotgun (WGS) entry which is preliminary data.</text>
</comment>
<dbReference type="CDD" id="cd07989">
    <property type="entry name" value="LPLAT_AGPAT-like"/>
    <property type="match status" value="1"/>
</dbReference>
<dbReference type="Proteomes" id="UP000468687">
    <property type="component" value="Unassembled WGS sequence"/>
</dbReference>